<protein>
    <submittedName>
        <fullName evidence="3">ELL-associated protein</fullName>
    </submittedName>
</protein>
<evidence type="ECO:0000256" key="1">
    <source>
        <dbReference type="ARBA" id="ARBA00009834"/>
    </source>
</evidence>
<accession>A0A9K3GL67</accession>
<name>A0A9K3GL67_9EUKA</name>
<keyword evidence="2" id="KW-0175">Coiled coil</keyword>
<dbReference type="AlphaFoldDB" id="A0A9K3GL67"/>
<evidence type="ECO:0000313" key="3">
    <source>
        <dbReference type="EMBL" id="GIQ86967.1"/>
    </source>
</evidence>
<reference evidence="3 4" key="1">
    <citation type="journal article" date="2018" name="PLoS ONE">
        <title>The draft genome of Kipferlia bialata reveals reductive genome evolution in fornicate parasites.</title>
        <authorList>
            <person name="Tanifuji G."/>
            <person name="Takabayashi S."/>
            <person name="Kume K."/>
            <person name="Takagi M."/>
            <person name="Nakayama T."/>
            <person name="Kamikawa R."/>
            <person name="Inagaki Y."/>
            <person name="Hashimoto T."/>
        </authorList>
    </citation>
    <scope>NUCLEOTIDE SEQUENCE [LARGE SCALE GENOMIC DNA]</scope>
    <source>
        <strain evidence="3">NY0173</strain>
    </source>
</reference>
<dbReference type="Gene3D" id="6.10.140.180">
    <property type="match status" value="1"/>
</dbReference>
<proteinExistence type="inferred from homology"/>
<dbReference type="PANTHER" id="PTHR12806">
    <property type="entry name" value="EAP30 SUBUNIT OF ELL COMPLEX"/>
    <property type="match status" value="1"/>
</dbReference>
<comment type="similarity">
    <text evidence="1">Belongs to the SNF8 family.</text>
</comment>
<dbReference type="Gene3D" id="1.10.10.10">
    <property type="entry name" value="Winged helix-like DNA-binding domain superfamily/Winged helix DNA-binding domain"/>
    <property type="match status" value="2"/>
</dbReference>
<dbReference type="InterPro" id="IPR040608">
    <property type="entry name" value="Snf8/Vps36"/>
</dbReference>
<dbReference type="EMBL" id="BDIP01002885">
    <property type="protein sequence ID" value="GIQ86967.1"/>
    <property type="molecule type" value="Genomic_DNA"/>
</dbReference>
<dbReference type="GO" id="GO:0000814">
    <property type="term" value="C:ESCRT II complex"/>
    <property type="evidence" value="ECO:0007669"/>
    <property type="project" value="InterPro"/>
</dbReference>
<dbReference type="SUPFAM" id="SSF46785">
    <property type="entry name" value="Winged helix' DNA-binding domain"/>
    <property type="match status" value="2"/>
</dbReference>
<dbReference type="InterPro" id="IPR036390">
    <property type="entry name" value="WH_DNA-bd_sf"/>
</dbReference>
<dbReference type="PANTHER" id="PTHR12806:SF0">
    <property type="entry name" value="VACUOLAR-SORTING PROTEIN SNF8"/>
    <property type="match status" value="1"/>
</dbReference>
<dbReference type="GO" id="GO:0043328">
    <property type="term" value="P:protein transport to vacuole involved in ubiquitin-dependent protein catabolic process via the multivesicular body sorting pathway"/>
    <property type="evidence" value="ECO:0007669"/>
    <property type="project" value="TreeGrafter"/>
</dbReference>
<dbReference type="InterPro" id="IPR016689">
    <property type="entry name" value="ESCRT-2_cplx_Snf8"/>
</dbReference>
<sequence length="241" mass="26880">MSDLRRKRRLAAVRKAKLATHHEESLNQMQELKKEFQHNLAEFAAKYGQKVQRSASMRQQFFKMCADLKVDPLATSNSVFGRLLGTFYYRLGIQIVDVCVATRPNNGGLIPVPELLKHVRARYTLMSNPPQIEADDVEKAIAKLGDLASEYKLQRIGSTLYVLSVPTDLSADHSALLSHLSSLSPSPPCASVMEMSRALGWAPERVVHSVDALEQLCMLIVDEQTGGEPEYWATALLDVEE</sequence>
<keyword evidence="4" id="KW-1185">Reference proteome</keyword>
<organism evidence="3 4">
    <name type="scientific">Kipferlia bialata</name>
    <dbReference type="NCBI Taxonomy" id="797122"/>
    <lineage>
        <taxon>Eukaryota</taxon>
        <taxon>Metamonada</taxon>
        <taxon>Carpediemonas-like organisms</taxon>
        <taxon>Kipferlia</taxon>
    </lineage>
</organism>
<dbReference type="InterPro" id="IPR036388">
    <property type="entry name" value="WH-like_DNA-bd_sf"/>
</dbReference>
<gene>
    <name evidence="3" type="ORF">KIPB_008916</name>
</gene>
<dbReference type="Proteomes" id="UP000265618">
    <property type="component" value="Unassembled WGS sequence"/>
</dbReference>
<evidence type="ECO:0000313" key="4">
    <source>
        <dbReference type="Proteomes" id="UP000265618"/>
    </source>
</evidence>
<evidence type="ECO:0000256" key="2">
    <source>
        <dbReference type="SAM" id="Coils"/>
    </source>
</evidence>
<feature type="coiled-coil region" evidence="2">
    <location>
        <begin position="15"/>
        <end position="46"/>
    </location>
</feature>
<dbReference type="Pfam" id="PF04157">
    <property type="entry name" value="EAP30"/>
    <property type="match status" value="1"/>
</dbReference>
<dbReference type="OrthoDB" id="283883at2759"/>
<comment type="caution">
    <text evidence="3">The sequence shown here is derived from an EMBL/GenBank/DDBJ whole genome shotgun (WGS) entry which is preliminary data.</text>
</comment>